<dbReference type="RefSeq" id="WP_147574007.1">
    <property type="nucleotide sequence ID" value="NZ_JAOQJE010000005.1"/>
</dbReference>
<proteinExistence type="predicted"/>
<accession>A0ABT2U2M9</accession>
<dbReference type="Proteomes" id="UP001652397">
    <property type="component" value="Unassembled WGS sequence"/>
</dbReference>
<organism evidence="1 2">
    <name type="scientific">Agathobaculum ammoniilyticum</name>
    <dbReference type="NCBI Taxonomy" id="2981778"/>
    <lineage>
        <taxon>Bacteria</taxon>
        <taxon>Bacillati</taxon>
        <taxon>Bacillota</taxon>
        <taxon>Clostridia</taxon>
        <taxon>Eubacteriales</taxon>
        <taxon>Butyricicoccaceae</taxon>
        <taxon>Agathobaculum</taxon>
    </lineage>
</organism>
<sequence length="79" mass="9068">MMDISGTGIKHITMFDRQYTPEKQAEGLAISQAIVFGHCDKCGFLQQCSTQGETFQFPVFAWCMRRKEEILADMQKEET</sequence>
<evidence type="ECO:0000313" key="2">
    <source>
        <dbReference type="Proteomes" id="UP001652397"/>
    </source>
</evidence>
<evidence type="ECO:0000313" key="1">
    <source>
        <dbReference type="EMBL" id="MCU6788870.1"/>
    </source>
</evidence>
<keyword evidence="2" id="KW-1185">Reference proteome</keyword>
<reference evidence="1 2" key="1">
    <citation type="journal article" date="2021" name="ISME Commun">
        <title>Automated analysis of genomic sequences facilitates high-throughput and comprehensive description of bacteria.</title>
        <authorList>
            <person name="Hitch T.C.A."/>
        </authorList>
    </citation>
    <scope>NUCLEOTIDE SEQUENCE [LARGE SCALE GENOMIC DNA]</scope>
    <source>
        <strain evidence="1 2">Sanger_34</strain>
    </source>
</reference>
<comment type="caution">
    <text evidence="1">The sequence shown here is derived from an EMBL/GenBank/DDBJ whole genome shotgun (WGS) entry which is preliminary data.</text>
</comment>
<gene>
    <name evidence="1" type="ORF">OCV66_07160</name>
</gene>
<dbReference type="EMBL" id="JAOQJE010000005">
    <property type="protein sequence ID" value="MCU6788870.1"/>
    <property type="molecule type" value="Genomic_DNA"/>
</dbReference>
<protein>
    <submittedName>
        <fullName evidence="1">Uncharacterized protein</fullName>
    </submittedName>
</protein>
<name>A0ABT2U2M9_9FIRM</name>